<dbReference type="PANTHER" id="PTHR33571">
    <property type="entry name" value="SSL8005 PROTEIN"/>
    <property type="match status" value="1"/>
</dbReference>
<dbReference type="PANTHER" id="PTHR33571:SF14">
    <property type="entry name" value="PROTEIN ADENYLYLTRANSFERASE MJ0435-RELATED"/>
    <property type="match status" value="1"/>
</dbReference>
<comment type="similarity">
    <text evidence="9">Belongs to the MntA antitoxin family.</text>
</comment>
<dbReference type="GO" id="GO:0005524">
    <property type="term" value="F:ATP binding"/>
    <property type="evidence" value="ECO:0007669"/>
    <property type="project" value="UniProtKB-KW"/>
</dbReference>
<dbReference type="GO" id="GO:0046872">
    <property type="term" value="F:metal ion binding"/>
    <property type="evidence" value="ECO:0007669"/>
    <property type="project" value="UniProtKB-KW"/>
</dbReference>
<dbReference type="CDD" id="cd05403">
    <property type="entry name" value="NT_KNTase_like"/>
    <property type="match status" value="1"/>
</dbReference>
<dbReference type="SUPFAM" id="SSF81301">
    <property type="entry name" value="Nucleotidyltransferase"/>
    <property type="match status" value="1"/>
</dbReference>
<evidence type="ECO:0000256" key="5">
    <source>
        <dbReference type="ARBA" id="ARBA00022723"/>
    </source>
</evidence>
<evidence type="ECO:0000256" key="4">
    <source>
        <dbReference type="ARBA" id="ARBA00022695"/>
    </source>
</evidence>
<keyword evidence="2" id="KW-1277">Toxin-antitoxin system</keyword>
<dbReference type="RefSeq" id="WP_185986661.1">
    <property type="nucleotide sequence ID" value="NZ_BAAALZ010000002.1"/>
</dbReference>
<keyword evidence="3" id="KW-0808">Transferase</keyword>
<reference evidence="11 12" key="1">
    <citation type="submission" date="2020-07" db="EMBL/GenBank/DDBJ databases">
        <title>Sequencing the genomes of 1000 actinobacteria strains.</title>
        <authorList>
            <person name="Klenk H.-P."/>
        </authorList>
    </citation>
    <scope>NUCLEOTIDE SEQUENCE [LARGE SCALE GENOMIC DNA]</scope>
    <source>
        <strain evidence="11 12">DSM 17380</strain>
    </source>
</reference>
<evidence type="ECO:0000256" key="3">
    <source>
        <dbReference type="ARBA" id="ARBA00022679"/>
    </source>
</evidence>
<keyword evidence="5" id="KW-0479">Metal-binding</keyword>
<dbReference type="InterPro" id="IPR043519">
    <property type="entry name" value="NT_sf"/>
</dbReference>
<dbReference type="Proteomes" id="UP000586095">
    <property type="component" value="Unassembled WGS sequence"/>
</dbReference>
<keyword evidence="6" id="KW-0547">Nucleotide-binding</keyword>
<protein>
    <recommendedName>
        <fullName evidence="10">Polymerase nucleotidyl transferase domain-containing protein</fullName>
    </recommendedName>
</protein>
<evidence type="ECO:0000256" key="9">
    <source>
        <dbReference type="ARBA" id="ARBA00038276"/>
    </source>
</evidence>
<evidence type="ECO:0000256" key="7">
    <source>
        <dbReference type="ARBA" id="ARBA00022840"/>
    </source>
</evidence>
<evidence type="ECO:0000313" key="12">
    <source>
        <dbReference type="Proteomes" id="UP000586095"/>
    </source>
</evidence>
<evidence type="ECO:0000256" key="6">
    <source>
        <dbReference type="ARBA" id="ARBA00022741"/>
    </source>
</evidence>
<keyword evidence="7" id="KW-0067">ATP-binding</keyword>
<proteinExistence type="inferred from homology"/>
<accession>A0A852R6A3</accession>
<keyword evidence="8" id="KW-0460">Magnesium</keyword>
<dbReference type="AlphaFoldDB" id="A0A852R6A3"/>
<comment type="cofactor">
    <cofactor evidence="1">
        <name>Mg(2+)</name>
        <dbReference type="ChEBI" id="CHEBI:18420"/>
    </cofactor>
</comment>
<comment type="caution">
    <text evidence="11">The sequence shown here is derived from an EMBL/GenBank/DDBJ whole genome shotgun (WGS) entry which is preliminary data.</text>
</comment>
<dbReference type="Gene3D" id="3.30.460.10">
    <property type="entry name" value="Beta Polymerase, domain 2"/>
    <property type="match status" value="1"/>
</dbReference>
<dbReference type="InterPro" id="IPR002934">
    <property type="entry name" value="Polymerase_NTP_transf_dom"/>
</dbReference>
<dbReference type="GO" id="GO:0016779">
    <property type="term" value="F:nucleotidyltransferase activity"/>
    <property type="evidence" value="ECO:0007669"/>
    <property type="project" value="UniProtKB-KW"/>
</dbReference>
<sequence>MSTSASTPETLALRELLDTRRDAFRALLVKYGATNPRLFGSVARGNASPGSDVDILVDMDAKDGNLLMRASGLLEETRRLYERDDIDVFPAQLLKEPISKAALKEAVVL</sequence>
<evidence type="ECO:0000259" key="10">
    <source>
        <dbReference type="Pfam" id="PF01909"/>
    </source>
</evidence>
<evidence type="ECO:0000313" key="11">
    <source>
        <dbReference type="EMBL" id="NYD26458.1"/>
    </source>
</evidence>
<gene>
    <name evidence="11" type="ORF">BJ960_001261</name>
</gene>
<name>A0A852R6A3_9MICO</name>
<keyword evidence="4" id="KW-0548">Nucleotidyltransferase</keyword>
<evidence type="ECO:0000256" key="1">
    <source>
        <dbReference type="ARBA" id="ARBA00001946"/>
    </source>
</evidence>
<dbReference type="Pfam" id="PF01909">
    <property type="entry name" value="NTP_transf_2"/>
    <property type="match status" value="1"/>
</dbReference>
<evidence type="ECO:0000256" key="8">
    <source>
        <dbReference type="ARBA" id="ARBA00022842"/>
    </source>
</evidence>
<dbReference type="EMBL" id="JACCBD010000001">
    <property type="protein sequence ID" value="NYD26458.1"/>
    <property type="molecule type" value="Genomic_DNA"/>
</dbReference>
<feature type="domain" description="Polymerase nucleotidyl transferase" evidence="10">
    <location>
        <begin position="37"/>
        <end position="107"/>
    </location>
</feature>
<dbReference type="InterPro" id="IPR052038">
    <property type="entry name" value="Type-VII_TA_antitoxin"/>
</dbReference>
<keyword evidence="12" id="KW-1185">Reference proteome</keyword>
<organism evidence="11 12">
    <name type="scientific">Leucobacter aridicollis</name>
    <dbReference type="NCBI Taxonomy" id="283878"/>
    <lineage>
        <taxon>Bacteria</taxon>
        <taxon>Bacillati</taxon>
        <taxon>Actinomycetota</taxon>
        <taxon>Actinomycetes</taxon>
        <taxon>Micrococcales</taxon>
        <taxon>Microbacteriaceae</taxon>
        <taxon>Leucobacter</taxon>
    </lineage>
</organism>
<evidence type="ECO:0000256" key="2">
    <source>
        <dbReference type="ARBA" id="ARBA00022649"/>
    </source>
</evidence>